<feature type="signal peptide" evidence="2">
    <location>
        <begin position="1"/>
        <end position="29"/>
    </location>
</feature>
<evidence type="ECO:0000256" key="2">
    <source>
        <dbReference type="SAM" id="SignalP"/>
    </source>
</evidence>
<evidence type="ECO:0000313" key="5">
    <source>
        <dbReference type="EMBL" id="EGB11763.1"/>
    </source>
</evidence>
<dbReference type="SUPFAM" id="SSF53474">
    <property type="entry name" value="alpha/beta-Hydrolases"/>
    <property type="match status" value="1"/>
</dbReference>
<dbReference type="PANTHER" id="PTHR11487">
    <property type="entry name" value="THIOESTERASE"/>
    <property type="match status" value="1"/>
</dbReference>
<evidence type="ECO:0000313" key="6">
    <source>
        <dbReference type="Proteomes" id="UP000002729"/>
    </source>
</evidence>
<dbReference type="Pfam" id="PF13524">
    <property type="entry name" value="Glyco_trans_1_2"/>
    <property type="match status" value="1"/>
</dbReference>
<accession>F0Y0E2</accession>
<name>F0Y0E2_AURAN</name>
<dbReference type="KEGG" id="aaf:AURANDRAFT_70781"/>
<comment type="similarity">
    <text evidence="1">Belongs to the thioesterase family.</text>
</comment>
<dbReference type="RefSeq" id="XP_009034099.1">
    <property type="nucleotide sequence ID" value="XM_009035851.1"/>
</dbReference>
<dbReference type="InterPro" id="IPR001031">
    <property type="entry name" value="Thioesterase"/>
</dbReference>
<dbReference type="Pfam" id="PF00975">
    <property type="entry name" value="Thioesterase"/>
    <property type="match status" value="1"/>
</dbReference>
<feature type="domain" description="Spore protein YkvP/CgeB glycosyl transferase-like" evidence="4">
    <location>
        <begin position="351"/>
        <end position="455"/>
    </location>
</feature>
<dbReference type="eggNOG" id="ENOG502SUBP">
    <property type="taxonomic scope" value="Eukaryota"/>
</dbReference>
<gene>
    <name evidence="5" type="ORF">AURANDRAFT_70781</name>
</gene>
<keyword evidence="2" id="KW-0732">Signal</keyword>
<dbReference type="InParanoid" id="F0Y0E2"/>
<feature type="chain" id="PRO_5003264325" evidence="2">
    <location>
        <begin position="30"/>
        <end position="907"/>
    </location>
</feature>
<dbReference type="EMBL" id="GL833122">
    <property type="protein sequence ID" value="EGB11763.1"/>
    <property type="molecule type" value="Genomic_DNA"/>
</dbReference>
<evidence type="ECO:0000259" key="3">
    <source>
        <dbReference type="Pfam" id="PF00975"/>
    </source>
</evidence>
<feature type="domain" description="Thioesterase" evidence="3">
    <location>
        <begin position="659"/>
        <end position="888"/>
    </location>
</feature>
<dbReference type="Gene3D" id="3.40.50.1820">
    <property type="entry name" value="alpha/beta hydrolase"/>
    <property type="match status" value="1"/>
</dbReference>
<dbReference type="InterPro" id="IPR055259">
    <property type="entry name" value="YkvP/CgeB_Glyco_trans-like"/>
</dbReference>
<keyword evidence="6" id="KW-1185">Reference proteome</keyword>
<dbReference type="PANTHER" id="PTHR11487:SF0">
    <property type="entry name" value="S-ACYL FATTY ACID SYNTHASE THIOESTERASE, MEDIUM CHAIN"/>
    <property type="match status" value="1"/>
</dbReference>
<dbReference type="InterPro" id="IPR012223">
    <property type="entry name" value="TEII"/>
</dbReference>
<proteinExistence type="inferred from homology"/>
<dbReference type="InterPro" id="IPR029058">
    <property type="entry name" value="AB_hydrolase_fold"/>
</dbReference>
<dbReference type="GeneID" id="20227916"/>
<dbReference type="OrthoDB" id="202191at2759"/>
<evidence type="ECO:0000256" key="1">
    <source>
        <dbReference type="ARBA" id="ARBA00007169"/>
    </source>
</evidence>
<sequence length="907" mass="97452">MAGIARTTALSLLALFALGLWLTHRSLRAATGRASPGARLAAIEGDVLARLEAQSKRADEAEKLAEEAIEFSKTLRLERDEALQSLAALDAAPPAPAVSRNVEDWLGGKPPPAAPAPPPRVVQLPKPAAAAATPYMPAKDASPLRVCYEHEGEPGGETCVEPELQYTTKTNVRWIPAIASKPGWRFHHLIENGFARHPAVVPVASDEEADFVLYLPVCTPTPPPVANGPNKLVVLDEGDGAGFYPRVGEHDYLIYLKRSFVTKSDGVYTGTGRRYNRHYYPMAYSVADSYFHAELMGKVARTIDVLCSNRPTSKQPTRSRVVSWIHTYLEAHPDVRGIAGDVNSGGRREINDGYFGAMRKSKIVVTCNPSHWEGDFRTFEALASGALIFVDEMYVPHPRPFVDGEHVVVYDNSDEKAFAEKLAYYLARPDEAAKIAAAGLKHALKYHRAVSRMDWVLRSAHEIKSYADADSHPYTHTARAIKHDVKATTQVPPVVDIGAPEFKNVKSVAPRKNVGRAVAPGKLSEDQIADLVKQNKAALITMDPDRANRFVVSSKRGALMRQGASLDAPPREGFDVGAAPAGVAAPVTEAATIPAGTVVAVGELRALASGKVRARLDAPAACAGAWVSASMLKLLPATEAAARWLPSAPRPPLASTTPRVFCFAASGTGPELFDKLAARCGGRLELTCALLPGRHPRHKEDVVGDLGALAAALADYLPLEESLAPYALLGVSIGALVAWALAKDSAKELQRRGRRAPAALVVSSEESPAHFETHTCWTFTEATSDADVAAELRRSGFYDAVPDEFWDSPGYLASFVPRTRKELQLEIGCAATRASYGGPPLACPISAFLGGKDRITRASMESWRDETAGTFALAVHPAGEHLMVARDAAVHAEMLRAILDSCAPQDG</sequence>
<organism evidence="6">
    <name type="scientific">Aureococcus anophagefferens</name>
    <name type="common">Harmful bloom alga</name>
    <dbReference type="NCBI Taxonomy" id="44056"/>
    <lineage>
        <taxon>Eukaryota</taxon>
        <taxon>Sar</taxon>
        <taxon>Stramenopiles</taxon>
        <taxon>Ochrophyta</taxon>
        <taxon>Pelagophyceae</taxon>
        <taxon>Pelagomonadales</taxon>
        <taxon>Pelagomonadaceae</taxon>
        <taxon>Aureococcus</taxon>
    </lineage>
</organism>
<protein>
    <submittedName>
        <fullName evidence="5">Uncharacterized protein</fullName>
    </submittedName>
</protein>
<reference evidence="5 6" key="1">
    <citation type="journal article" date="2011" name="Proc. Natl. Acad. Sci. U.S.A.">
        <title>Niche of harmful alga Aureococcus anophagefferens revealed through ecogenomics.</title>
        <authorList>
            <person name="Gobler C.J."/>
            <person name="Berry D.L."/>
            <person name="Dyhrman S.T."/>
            <person name="Wilhelm S.W."/>
            <person name="Salamov A."/>
            <person name="Lobanov A.V."/>
            <person name="Zhang Y."/>
            <person name="Collier J.L."/>
            <person name="Wurch L.L."/>
            <person name="Kustka A.B."/>
            <person name="Dill B.D."/>
            <person name="Shah M."/>
            <person name="VerBerkmoes N.C."/>
            <person name="Kuo A."/>
            <person name="Terry A."/>
            <person name="Pangilinan J."/>
            <person name="Lindquist E.A."/>
            <person name="Lucas S."/>
            <person name="Paulsen I.T."/>
            <person name="Hattenrath-Lehmann T.K."/>
            <person name="Talmage S.C."/>
            <person name="Walker E.A."/>
            <person name="Koch F."/>
            <person name="Burson A.M."/>
            <person name="Marcoval M.A."/>
            <person name="Tang Y.Z."/>
            <person name="Lecleir G.R."/>
            <person name="Coyne K.J."/>
            <person name="Berg G.M."/>
            <person name="Bertrand E.M."/>
            <person name="Saito M.A."/>
            <person name="Gladyshev V.N."/>
            <person name="Grigoriev I.V."/>
        </authorList>
    </citation>
    <scope>NUCLEOTIDE SEQUENCE [LARGE SCALE GENOMIC DNA]</scope>
    <source>
        <strain evidence="6">CCMP 1984</strain>
    </source>
</reference>
<dbReference type="Gene3D" id="3.40.50.2000">
    <property type="entry name" value="Glycogen Phosphorylase B"/>
    <property type="match status" value="1"/>
</dbReference>
<dbReference type="Proteomes" id="UP000002729">
    <property type="component" value="Unassembled WGS sequence"/>
</dbReference>
<dbReference type="GO" id="GO:0008610">
    <property type="term" value="P:lipid biosynthetic process"/>
    <property type="evidence" value="ECO:0007669"/>
    <property type="project" value="TreeGrafter"/>
</dbReference>
<evidence type="ECO:0000259" key="4">
    <source>
        <dbReference type="Pfam" id="PF13524"/>
    </source>
</evidence>
<dbReference type="SUPFAM" id="SSF53756">
    <property type="entry name" value="UDP-Glycosyltransferase/glycogen phosphorylase"/>
    <property type="match status" value="1"/>
</dbReference>
<dbReference type="AlphaFoldDB" id="F0Y0E2"/>